<dbReference type="Pfam" id="PF04305">
    <property type="entry name" value="DUF455"/>
    <property type="match status" value="1"/>
</dbReference>
<dbReference type="EMBL" id="CP086715">
    <property type="protein sequence ID" value="WOO79229.1"/>
    <property type="molecule type" value="Genomic_DNA"/>
</dbReference>
<dbReference type="RefSeq" id="XP_062625261.1">
    <property type="nucleotide sequence ID" value="XM_062769278.1"/>
</dbReference>
<gene>
    <name evidence="2" type="primary">HI_0077_1</name>
    <name evidence="2" type="ORF">LOC62_02G002761</name>
</gene>
<name>A0AAF1BK59_9TREE</name>
<evidence type="ECO:0000313" key="2">
    <source>
        <dbReference type="EMBL" id="WOO79229.1"/>
    </source>
</evidence>
<feature type="region of interest" description="Disordered" evidence="1">
    <location>
        <begin position="462"/>
        <end position="494"/>
    </location>
</feature>
<evidence type="ECO:0000256" key="1">
    <source>
        <dbReference type="SAM" id="MobiDB-lite"/>
    </source>
</evidence>
<evidence type="ECO:0000313" key="3">
    <source>
        <dbReference type="Proteomes" id="UP000827549"/>
    </source>
</evidence>
<feature type="compositionally biased region" description="Basic and acidic residues" evidence="1">
    <location>
        <begin position="462"/>
        <end position="473"/>
    </location>
</feature>
<feature type="region of interest" description="Disordered" evidence="1">
    <location>
        <begin position="47"/>
        <end position="70"/>
    </location>
</feature>
<feature type="compositionally biased region" description="Low complexity" evidence="1">
    <location>
        <begin position="61"/>
        <end position="70"/>
    </location>
</feature>
<sequence length="494" mass="55006">MTGKHIEVCSLQDTFSHTRYFLNLRTKSTPATYRRLLLFRINKPSAAPVTNSPSQHDQAESSNSPSPVSDSALTEFYCMEETCPHLGAPLSHAELEIDDIENTRTIATGLSTCTYNVKVEGTGSDATVWVESPPNEGDHAWEVVEFRGVSEEFADPPPLSLQSLELHDHETTHAPSQKHAELPEELPKTLLEFAHLILATSDPVVKCSLTREAVVRMRAGKLRSIRPSLAEVKRVRADVGLLDEPPREQVAVPPGRTGKRGKGGSEKSRILMLHALANIEQYAIDLAWDIIARFAEFEVDGERLPVDFFLDWAKVAEDEAKHYSLLSKRLVEMGSYFGAHTVHAGLWESASDTAESLLSRIAIIHLVAEARGVDMNPLTMAKLRAAEDAESTRILEIIHADEITHVTTGHRWFSWICHKRGLDPVQQFRLEVSNNFHGDLKGPFNVEDRAKAGLTPDFYTDLRGHHQRREDRQAAYAHGGGKSGGDEHLHPRLT</sequence>
<accession>A0AAF1BK59</accession>
<dbReference type="Proteomes" id="UP000827549">
    <property type="component" value="Chromosome 2"/>
</dbReference>
<dbReference type="InterPro" id="IPR009078">
    <property type="entry name" value="Ferritin-like_SF"/>
</dbReference>
<dbReference type="InterPro" id="IPR007402">
    <property type="entry name" value="DUF455"/>
</dbReference>
<reference evidence="2" key="1">
    <citation type="submission" date="2023-10" db="EMBL/GenBank/DDBJ databases">
        <authorList>
            <person name="Noh H."/>
        </authorList>
    </citation>
    <scope>NUCLEOTIDE SEQUENCE</scope>
    <source>
        <strain evidence="2">DUCC4014</strain>
    </source>
</reference>
<dbReference type="PANTHER" id="PTHR42782">
    <property type="entry name" value="SI:CH73-314G15.3"/>
    <property type="match status" value="1"/>
</dbReference>
<feature type="compositionally biased region" description="Basic and acidic residues" evidence="1">
    <location>
        <begin position="484"/>
        <end position="494"/>
    </location>
</feature>
<organism evidence="2 3">
    <name type="scientific">Vanrija pseudolonga</name>
    <dbReference type="NCBI Taxonomy" id="143232"/>
    <lineage>
        <taxon>Eukaryota</taxon>
        <taxon>Fungi</taxon>
        <taxon>Dikarya</taxon>
        <taxon>Basidiomycota</taxon>
        <taxon>Agaricomycotina</taxon>
        <taxon>Tremellomycetes</taxon>
        <taxon>Trichosporonales</taxon>
        <taxon>Trichosporonaceae</taxon>
        <taxon>Vanrija</taxon>
    </lineage>
</organism>
<dbReference type="PANTHER" id="PTHR42782:SF2">
    <property type="entry name" value="3-OXOACYL-[ACYL-CARRIER-PROTEIN] SYNTHASE-LIKE PROTEIN"/>
    <property type="match status" value="1"/>
</dbReference>
<protein>
    <submittedName>
        <fullName evidence="2">Purtative protein</fullName>
    </submittedName>
</protein>
<keyword evidence="3" id="KW-1185">Reference proteome</keyword>
<dbReference type="AlphaFoldDB" id="A0AAF1BK59"/>
<proteinExistence type="predicted"/>
<dbReference type="CDD" id="cd00657">
    <property type="entry name" value="Ferritin_like"/>
    <property type="match status" value="1"/>
</dbReference>
<dbReference type="GeneID" id="87806008"/>
<dbReference type="SUPFAM" id="SSF47240">
    <property type="entry name" value="Ferritin-like"/>
    <property type="match status" value="1"/>
</dbReference>